<evidence type="ECO:0000313" key="2">
    <source>
        <dbReference type="EMBL" id="CEF59476.1"/>
    </source>
</evidence>
<reference evidence="2" key="1">
    <citation type="submission" date="2014-09" db="EMBL/GenBank/DDBJ databases">
        <authorList>
            <person name="Aslett A.Martin."/>
        </authorList>
    </citation>
    <scope>NUCLEOTIDE SEQUENCE</scope>
    <source>
        <strain evidence="2">ED321 Heterogonic</strain>
    </source>
</reference>
<feature type="region of interest" description="Disordered" evidence="1">
    <location>
        <begin position="1"/>
        <end position="52"/>
    </location>
</feature>
<keyword evidence="3" id="KW-1185">Reference proteome</keyword>
<gene>
    <name evidence="2 4 5" type="ORF">SRAE_X000122400</name>
</gene>
<dbReference type="WBParaSite" id="SRAE_X000122400.1">
    <property type="protein sequence ID" value="SRAE_X000122400.1"/>
    <property type="gene ID" value="WBGene00266790"/>
</dbReference>
<reference evidence="3" key="2">
    <citation type="submission" date="2014-09" db="EMBL/GenBank/DDBJ databases">
        <authorList>
            <person name="Martin A.A."/>
        </authorList>
    </citation>
    <scope>NUCLEOTIDE SEQUENCE</scope>
    <source>
        <strain evidence="3">ED321</strain>
    </source>
</reference>
<dbReference type="AlphaFoldDB" id="A0A090MN45"/>
<accession>A0A090MN45</accession>
<dbReference type="WormBase" id="SRAE_X000122400">
    <property type="protein sequence ID" value="SRP05368"/>
    <property type="gene ID" value="WBGene00266790"/>
</dbReference>
<proteinExistence type="predicted"/>
<name>A0A090MN45_STRRB</name>
<evidence type="ECO:0000256" key="1">
    <source>
        <dbReference type="SAM" id="MobiDB-lite"/>
    </source>
</evidence>
<dbReference type="GeneID" id="36384284"/>
<reference evidence="4" key="3">
    <citation type="submission" date="2020-12" db="UniProtKB">
        <authorList>
            <consortium name="WormBaseParasite"/>
        </authorList>
    </citation>
    <scope>IDENTIFICATION</scope>
</reference>
<feature type="compositionally biased region" description="Basic and acidic residues" evidence="1">
    <location>
        <begin position="30"/>
        <end position="52"/>
    </location>
</feature>
<dbReference type="CTD" id="36384284"/>
<feature type="compositionally biased region" description="Low complexity" evidence="1">
    <location>
        <begin position="1"/>
        <end position="20"/>
    </location>
</feature>
<evidence type="ECO:0000313" key="5">
    <source>
        <dbReference type="WormBase" id="SRAE_X000122400"/>
    </source>
</evidence>
<protein>
    <submittedName>
        <fullName evidence="2 4">Uncharacterized protein</fullName>
    </submittedName>
</protein>
<dbReference type="RefSeq" id="XP_024498687.1">
    <property type="nucleotide sequence ID" value="XM_024646541.1"/>
</dbReference>
<evidence type="ECO:0000313" key="3">
    <source>
        <dbReference type="Proteomes" id="UP000035682"/>
    </source>
</evidence>
<dbReference type="Proteomes" id="UP000035682">
    <property type="component" value="Unplaced"/>
</dbReference>
<evidence type="ECO:0000313" key="4">
    <source>
        <dbReference type="WBParaSite" id="SRAE_X000122400.1"/>
    </source>
</evidence>
<organism evidence="2">
    <name type="scientific">Strongyloides ratti</name>
    <name type="common">Parasitic roundworm</name>
    <dbReference type="NCBI Taxonomy" id="34506"/>
    <lineage>
        <taxon>Eukaryota</taxon>
        <taxon>Metazoa</taxon>
        <taxon>Ecdysozoa</taxon>
        <taxon>Nematoda</taxon>
        <taxon>Chromadorea</taxon>
        <taxon>Rhabditida</taxon>
        <taxon>Tylenchina</taxon>
        <taxon>Panagrolaimomorpha</taxon>
        <taxon>Strongyloidoidea</taxon>
        <taxon>Strongyloididae</taxon>
        <taxon>Strongyloides</taxon>
    </lineage>
</organism>
<sequence length="200" mass="22605">MAVKTRNSSKNASKSNNTNKVLKKSKAIKKNKENHDNDSKSTSQEKKVESNKIKKSISFGDTTITSITESCAGTGNNNSVCNEIINAFEKKYQREQKPTFNYPLKGILKNKKKSSEESGANFIDENLTRCLSDVSKILDTINSRSEEEKEKYEVVLMKIKAFVNDQFTTLLMDCNNEKSMESLCNILSSFCVFALKNYSY</sequence>
<dbReference type="EMBL" id="LN609396">
    <property type="protein sequence ID" value="CEF59476.1"/>
    <property type="molecule type" value="Genomic_DNA"/>
</dbReference>